<name>A0A1I2IDG5_9GAMM</name>
<dbReference type="GO" id="GO:0044780">
    <property type="term" value="P:bacterial-type flagellum assembly"/>
    <property type="evidence" value="ECO:0007669"/>
    <property type="project" value="InterPro"/>
</dbReference>
<dbReference type="GO" id="GO:0042597">
    <property type="term" value="C:periplasmic space"/>
    <property type="evidence" value="ECO:0007669"/>
    <property type="project" value="UniProtKB-SubCell"/>
</dbReference>
<comment type="function">
    <text evidence="6 7">Involved in the assembly process of the P-ring formation. It may associate with FlgF on the rod constituting a structure essential for the P-ring assembly or may act as a modulator protein for the P-ring assembly.</text>
</comment>
<evidence type="ECO:0000256" key="4">
    <source>
        <dbReference type="ARBA" id="ARBA00022729"/>
    </source>
</evidence>
<dbReference type="Pfam" id="PF13144">
    <property type="entry name" value="ChapFlgA"/>
    <property type="match status" value="1"/>
</dbReference>
<sequence>MVVWYLRRGVLLALPLLVPLHVRAGEVDGVVANAARSWLVDWVRQKAWPDPRIDVVVLAQRRPAPQCGQSLQIVPIDVSQPAKLRFSARCPDGTAQTYTVRAAVHTKALAVSMAQPAGEPIGKGDLQLADVDLALMPDATLDPGEIAGRVSQRPLRAGQVVQVRFLKAAAGVRRGQLVEIVSRQQQFRISAQGTAMERGEGGALVRVRNGASGKLITARVMGPGVVEPAGAGAPAAGD</sequence>
<evidence type="ECO:0000256" key="1">
    <source>
        <dbReference type="ARBA" id="ARBA00004418"/>
    </source>
</evidence>
<dbReference type="CDD" id="cd11614">
    <property type="entry name" value="SAF_CpaB_FlgA_like"/>
    <property type="match status" value="1"/>
</dbReference>
<keyword evidence="5 7" id="KW-0574">Periplasm</keyword>
<dbReference type="AlphaFoldDB" id="A0A1I2IDG5"/>
<reference evidence="10" key="1">
    <citation type="submission" date="2016-10" db="EMBL/GenBank/DDBJ databases">
        <authorList>
            <person name="Varghese N."/>
            <person name="Submissions S."/>
        </authorList>
    </citation>
    <scope>NUCLEOTIDE SEQUENCE [LARGE SCALE GENOMIC DNA]</scope>
    <source>
        <strain evidence="10">UNC178MFTsu3.1</strain>
    </source>
</reference>
<comment type="similarity">
    <text evidence="2 7">Belongs to the FlgA family.</text>
</comment>
<dbReference type="SMART" id="SM00858">
    <property type="entry name" value="SAF"/>
    <property type="match status" value="1"/>
</dbReference>
<feature type="domain" description="SAF" evidence="8">
    <location>
        <begin position="106"/>
        <end position="167"/>
    </location>
</feature>
<dbReference type="InterPro" id="IPR039246">
    <property type="entry name" value="Flagellar_FlgA"/>
</dbReference>
<evidence type="ECO:0000256" key="7">
    <source>
        <dbReference type="RuleBase" id="RU362063"/>
    </source>
</evidence>
<keyword evidence="10" id="KW-1185">Reference proteome</keyword>
<evidence type="ECO:0000256" key="5">
    <source>
        <dbReference type="ARBA" id="ARBA00022764"/>
    </source>
</evidence>
<keyword evidence="9" id="KW-0966">Cell projection</keyword>
<dbReference type="PANTHER" id="PTHR36307:SF1">
    <property type="entry name" value="FLAGELLA BASAL BODY P-RING FORMATION PROTEIN FLGA"/>
    <property type="match status" value="1"/>
</dbReference>
<evidence type="ECO:0000313" key="10">
    <source>
        <dbReference type="Proteomes" id="UP000199477"/>
    </source>
</evidence>
<comment type="subcellular location">
    <subcellularLocation>
        <location evidence="1 7">Periplasm</location>
    </subcellularLocation>
</comment>
<keyword evidence="7" id="KW-1005">Bacterial flagellum biogenesis</keyword>
<evidence type="ECO:0000259" key="8">
    <source>
        <dbReference type="SMART" id="SM00858"/>
    </source>
</evidence>
<organism evidence="9 10">
    <name type="scientific">Dyella marensis</name>
    <dbReference type="NCBI Taxonomy" id="500610"/>
    <lineage>
        <taxon>Bacteria</taxon>
        <taxon>Pseudomonadati</taxon>
        <taxon>Pseudomonadota</taxon>
        <taxon>Gammaproteobacteria</taxon>
        <taxon>Lysobacterales</taxon>
        <taxon>Rhodanobacteraceae</taxon>
        <taxon>Dyella</taxon>
    </lineage>
</organism>
<evidence type="ECO:0000256" key="3">
    <source>
        <dbReference type="ARBA" id="ARBA00014754"/>
    </source>
</evidence>
<feature type="signal peptide" evidence="7">
    <location>
        <begin position="1"/>
        <end position="24"/>
    </location>
</feature>
<protein>
    <recommendedName>
        <fullName evidence="3 7">Flagella basal body P-ring formation protein FlgA</fullName>
    </recommendedName>
</protein>
<evidence type="ECO:0000256" key="6">
    <source>
        <dbReference type="ARBA" id="ARBA00025643"/>
    </source>
</evidence>
<evidence type="ECO:0000313" key="9">
    <source>
        <dbReference type="EMBL" id="SFF39137.1"/>
    </source>
</evidence>
<keyword evidence="9" id="KW-0969">Cilium</keyword>
<dbReference type="PANTHER" id="PTHR36307">
    <property type="entry name" value="FLAGELLA BASAL BODY P-RING FORMATION PROTEIN FLGA"/>
    <property type="match status" value="1"/>
</dbReference>
<keyword evidence="9" id="KW-0282">Flagellum</keyword>
<feature type="chain" id="PRO_5011329937" description="Flagella basal body P-ring formation protein FlgA" evidence="7">
    <location>
        <begin position="25"/>
        <end position="238"/>
    </location>
</feature>
<dbReference type="Proteomes" id="UP000199477">
    <property type="component" value="Unassembled WGS sequence"/>
</dbReference>
<dbReference type="STRING" id="500610.SAMN02799615_03388"/>
<accession>A0A1I2IDG5</accession>
<proteinExistence type="inferred from homology"/>
<dbReference type="EMBL" id="FONH01000015">
    <property type="protein sequence ID" value="SFF39137.1"/>
    <property type="molecule type" value="Genomic_DNA"/>
</dbReference>
<dbReference type="Gene3D" id="2.30.30.760">
    <property type="match status" value="1"/>
</dbReference>
<dbReference type="InterPro" id="IPR013974">
    <property type="entry name" value="SAF"/>
</dbReference>
<dbReference type="NCBIfam" id="TIGR03170">
    <property type="entry name" value="flgA_cterm"/>
    <property type="match status" value="1"/>
</dbReference>
<evidence type="ECO:0000256" key="2">
    <source>
        <dbReference type="ARBA" id="ARBA00010474"/>
    </source>
</evidence>
<keyword evidence="4 7" id="KW-0732">Signal</keyword>
<gene>
    <name evidence="9" type="ORF">SAMN02799615_03388</name>
</gene>
<dbReference type="InterPro" id="IPR017585">
    <property type="entry name" value="SAF_FlgA"/>
</dbReference>